<name>A0AAW4YP38_9GAMM</name>
<comment type="similarity">
    <text evidence="1">Belongs to the enoyl-CoA hydratase/isomerase family.</text>
</comment>
<dbReference type="PANTHER" id="PTHR11941:SF54">
    <property type="entry name" value="ENOYL-COA HYDRATASE, MITOCHONDRIAL"/>
    <property type="match status" value="1"/>
</dbReference>
<gene>
    <name evidence="3" type="ORF">HOP61_00405</name>
</gene>
<dbReference type="RefSeq" id="WP_234238285.1">
    <property type="nucleotide sequence ID" value="NZ_JABFTS010000001.1"/>
</dbReference>
<dbReference type="InterPro" id="IPR014748">
    <property type="entry name" value="Enoyl-CoA_hydra_C"/>
</dbReference>
<accession>A0AAW4YP38</accession>
<protein>
    <submittedName>
        <fullName evidence="3">Enoyl-CoA hydratase</fullName>
    </submittedName>
</protein>
<keyword evidence="2" id="KW-0456">Lyase</keyword>
<dbReference type="Proteomes" id="UP001320178">
    <property type="component" value="Unassembled WGS sequence"/>
</dbReference>
<sequence length="274" mass="29324">MSDSTSQSQPTQPVLQDALLTVEERVATLTLDRHDVRNALTGTALADDIVAVAEWVNRCDEVSVLVITGAGSAFSAGGNVKDMASRGGDFAGDVAEVAARYRRGIQRIPLALQAVEVPVIAAVNGPAIGAGFDLANMADIRIASSKAKFGETFLNLGIIPGDGGAWFMQRLIGYQRAFELTLSGRVIDAAEAKEYGIVLEVTEPEALMGKVNELAARIAAQPPKATRLTKRLMKMAQRTELKDFLDLCAVFQGMCHNEPEHLAVVNAMLEKMAK</sequence>
<dbReference type="EMBL" id="JABFTS010000001">
    <property type="protein sequence ID" value="MCE8049757.1"/>
    <property type="molecule type" value="Genomic_DNA"/>
</dbReference>
<dbReference type="GO" id="GO:0006635">
    <property type="term" value="P:fatty acid beta-oxidation"/>
    <property type="evidence" value="ECO:0007669"/>
    <property type="project" value="TreeGrafter"/>
</dbReference>
<proteinExistence type="inferred from homology"/>
<reference evidence="3" key="2">
    <citation type="journal article" date="2021" name="Front. Microbiol.">
        <title>Aerobic Denitrification and Heterotrophic Sulfur Oxidation in the Genus Halomonas Revealed by Six Novel Species Characterizations and Genome-Based Analysis.</title>
        <authorList>
            <person name="Wang L."/>
            <person name="Shao Z."/>
        </authorList>
    </citation>
    <scope>NUCLEOTIDE SEQUENCE</scope>
    <source>
        <strain evidence="3">MCCC 1A05776</strain>
    </source>
</reference>
<comment type="caution">
    <text evidence="3">The sequence shown here is derived from an EMBL/GenBank/DDBJ whole genome shotgun (WGS) entry which is preliminary data.</text>
</comment>
<dbReference type="AlphaFoldDB" id="A0AAW4YP38"/>
<evidence type="ECO:0000313" key="3">
    <source>
        <dbReference type="EMBL" id="MCE8049757.1"/>
    </source>
</evidence>
<organism evidence="3 4">
    <name type="scientific">Billgrantia desiderata</name>
    <dbReference type="NCBI Taxonomy" id="52021"/>
    <lineage>
        <taxon>Bacteria</taxon>
        <taxon>Pseudomonadati</taxon>
        <taxon>Pseudomonadota</taxon>
        <taxon>Gammaproteobacteria</taxon>
        <taxon>Oceanospirillales</taxon>
        <taxon>Halomonadaceae</taxon>
        <taxon>Billgrantia</taxon>
    </lineage>
</organism>
<dbReference type="InterPro" id="IPR001753">
    <property type="entry name" value="Enoyl-CoA_hydra/iso"/>
</dbReference>
<dbReference type="InterPro" id="IPR029045">
    <property type="entry name" value="ClpP/crotonase-like_dom_sf"/>
</dbReference>
<dbReference type="Gene3D" id="3.90.226.10">
    <property type="entry name" value="2-enoyl-CoA Hydratase, Chain A, domain 1"/>
    <property type="match status" value="1"/>
</dbReference>
<dbReference type="CDD" id="cd06558">
    <property type="entry name" value="crotonase-like"/>
    <property type="match status" value="1"/>
</dbReference>
<evidence type="ECO:0000256" key="2">
    <source>
        <dbReference type="ARBA" id="ARBA00023239"/>
    </source>
</evidence>
<dbReference type="Gene3D" id="1.10.12.10">
    <property type="entry name" value="Lyase 2-enoyl-coa Hydratase, Chain A, domain 2"/>
    <property type="match status" value="1"/>
</dbReference>
<dbReference type="SUPFAM" id="SSF52096">
    <property type="entry name" value="ClpP/crotonase"/>
    <property type="match status" value="1"/>
</dbReference>
<evidence type="ECO:0000313" key="4">
    <source>
        <dbReference type="Proteomes" id="UP001320178"/>
    </source>
</evidence>
<dbReference type="PANTHER" id="PTHR11941">
    <property type="entry name" value="ENOYL-COA HYDRATASE-RELATED"/>
    <property type="match status" value="1"/>
</dbReference>
<evidence type="ECO:0000256" key="1">
    <source>
        <dbReference type="ARBA" id="ARBA00005254"/>
    </source>
</evidence>
<dbReference type="GO" id="GO:0016829">
    <property type="term" value="F:lyase activity"/>
    <property type="evidence" value="ECO:0007669"/>
    <property type="project" value="UniProtKB-KW"/>
</dbReference>
<dbReference type="Pfam" id="PF00378">
    <property type="entry name" value="ECH_1"/>
    <property type="match status" value="1"/>
</dbReference>
<reference evidence="3" key="1">
    <citation type="submission" date="2020-05" db="EMBL/GenBank/DDBJ databases">
        <authorList>
            <person name="Wang L."/>
            <person name="Shao Z."/>
        </authorList>
    </citation>
    <scope>NUCLEOTIDE SEQUENCE</scope>
    <source>
        <strain evidence="3">MCCC 1A05776</strain>
    </source>
</reference>